<accession>A0ABU6Z743</accession>
<sequence>MENNRRRHFDVVGWPCIQRSKGSPHVGEGSPPLKWSFSPQDSSTLSDLGSHGSQPQLTDST</sequence>
<feature type="region of interest" description="Disordered" evidence="1">
    <location>
        <begin position="17"/>
        <end position="61"/>
    </location>
</feature>
<gene>
    <name evidence="2" type="ORF">PIB30_023997</name>
</gene>
<protein>
    <submittedName>
        <fullName evidence="2">Uncharacterized protein</fullName>
    </submittedName>
</protein>
<feature type="non-terminal residue" evidence="2">
    <location>
        <position position="61"/>
    </location>
</feature>
<evidence type="ECO:0000313" key="3">
    <source>
        <dbReference type="Proteomes" id="UP001341840"/>
    </source>
</evidence>
<dbReference type="EMBL" id="JASCZI010271945">
    <property type="protein sequence ID" value="MED6218116.1"/>
    <property type="molecule type" value="Genomic_DNA"/>
</dbReference>
<evidence type="ECO:0000313" key="2">
    <source>
        <dbReference type="EMBL" id="MED6218116.1"/>
    </source>
</evidence>
<proteinExistence type="predicted"/>
<organism evidence="2 3">
    <name type="scientific">Stylosanthes scabra</name>
    <dbReference type="NCBI Taxonomy" id="79078"/>
    <lineage>
        <taxon>Eukaryota</taxon>
        <taxon>Viridiplantae</taxon>
        <taxon>Streptophyta</taxon>
        <taxon>Embryophyta</taxon>
        <taxon>Tracheophyta</taxon>
        <taxon>Spermatophyta</taxon>
        <taxon>Magnoliopsida</taxon>
        <taxon>eudicotyledons</taxon>
        <taxon>Gunneridae</taxon>
        <taxon>Pentapetalae</taxon>
        <taxon>rosids</taxon>
        <taxon>fabids</taxon>
        <taxon>Fabales</taxon>
        <taxon>Fabaceae</taxon>
        <taxon>Papilionoideae</taxon>
        <taxon>50 kb inversion clade</taxon>
        <taxon>dalbergioids sensu lato</taxon>
        <taxon>Dalbergieae</taxon>
        <taxon>Pterocarpus clade</taxon>
        <taxon>Stylosanthes</taxon>
    </lineage>
</organism>
<keyword evidence="3" id="KW-1185">Reference proteome</keyword>
<evidence type="ECO:0000256" key="1">
    <source>
        <dbReference type="SAM" id="MobiDB-lite"/>
    </source>
</evidence>
<dbReference type="Proteomes" id="UP001341840">
    <property type="component" value="Unassembled WGS sequence"/>
</dbReference>
<feature type="compositionally biased region" description="Polar residues" evidence="1">
    <location>
        <begin position="37"/>
        <end position="61"/>
    </location>
</feature>
<name>A0ABU6Z743_9FABA</name>
<comment type="caution">
    <text evidence="2">The sequence shown here is derived from an EMBL/GenBank/DDBJ whole genome shotgun (WGS) entry which is preliminary data.</text>
</comment>
<reference evidence="2 3" key="1">
    <citation type="journal article" date="2023" name="Plants (Basel)">
        <title>Bridging the Gap: Combining Genomics and Transcriptomics Approaches to Understand Stylosanthes scabra, an Orphan Legume from the Brazilian Caatinga.</title>
        <authorList>
            <person name="Ferreira-Neto J.R.C."/>
            <person name="da Silva M.D."/>
            <person name="Binneck E."/>
            <person name="de Melo N.F."/>
            <person name="da Silva R.H."/>
            <person name="de Melo A.L.T.M."/>
            <person name="Pandolfi V."/>
            <person name="Bustamante F.O."/>
            <person name="Brasileiro-Vidal A.C."/>
            <person name="Benko-Iseppon A.M."/>
        </authorList>
    </citation>
    <scope>NUCLEOTIDE SEQUENCE [LARGE SCALE GENOMIC DNA]</scope>
    <source>
        <tissue evidence="2">Leaves</tissue>
    </source>
</reference>